<evidence type="ECO:0000259" key="4">
    <source>
        <dbReference type="PROSITE" id="PS51017"/>
    </source>
</evidence>
<dbReference type="GO" id="GO:0009909">
    <property type="term" value="P:regulation of flower development"/>
    <property type="evidence" value="ECO:0007669"/>
    <property type="project" value="InterPro"/>
</dbReference>
<dbReference type="GO" id="GO:0003700">
    <property type="term" value="F:DNA-binding transcription factor activity"/>
    <property type="evidence" value="ECO:0007669"/>
    <property type="project" value="TreeGrafter"/>
</dbReference>
<comment type="caution">
    <text evidence="5">The sequence shown here is derived from an EMBL/GenBank/DDBJ whole genome shotgun (WGS) entry which is preliminary data.</text>
</comment>
<proteinExistence type="predicted"/>
<sequence length="329" mass="37249">MSSDLFLLDDSFFLHSSSDIVSSDLDLQFLSETFVPFAESPFDILQSVFDDPNQQISADPSPSAVYPLSSSPPIQNLNNLSLSQTTQLQSLPPAANSANGLTDVSVWDTFGVESEECYVGFDSSHYPSFFSNSFGTGKATWMMQRSFSSQSLDSKSGFLFQPRYNSLLESPNFQTQVLDSTESSRFTGPMRRVSSIGDLHMINGFPSSSLAAESSFIEEASFKVGRYSAEERKQRIHRYRSKRTQRNFNKTIKYACRKTLADSRPRVRGRFARNDEHGEIPKVTGFNRDEEDEDEFWGNGYHDEVDEKTMRGEPFVNSFIPTEFQYFGF</sequence>
<evidence type="ECO:0000256" key="3">
    <source>
        <dbReference type="PROSITE-ProRule" id="PRU00357"/>
    </source>
</evidence>
<feature type="domain" description="CCT" evidence="4">
    <location>
        <begin position="232"/>
        <end position="274"/>
    </location>
</feature>
<dbReference type="PANTHER" id="PTHR31319">
    <property type="entry name" value="ZINC FINGER PROTEIN CONSTANS-LIKE 4"/>
    <property type="match status" value="1"/>
</dbReference>
<dbReference type="InterPro" id="IPR045281">
    <property type="entry name" value="CONSTANS-like"/>
</dbReference>
<dbReference type="InterPro" id="IPR010402">
    <property type="entry name" value="CCT_domain"/>
</dbReference>
<keyword evidence="2 3" id="KW-0539">Nucleus</keyword>
<dbReference type="OrthoDB" id="153872at2759"/>
<reference evidence="5 6" key="1">
    <citation type="submission" date="2020-04" db="EMBL/GenBank/DDBJ databases">
        <title>Plant Genome Project.</title>
        <authorList>
            <person name="Zhang R.-G."/>
        </authorList>
    </citation>
    <scope>NUCLEOTIDE SEQUENCE [LARGE SCALE GENOMIC DNA]</scope>
    <source>
        <strain evidence="5">YNK0</strain>
        <tissue evidence="5">Leaf</tissue>
    </source>
</reference>
<dbReference type="PROSITE" id="PS51017">
    <property type="entry name" value="CCT"/>
    <property type="match status" value="1"/>
</dbReference>
<keyword evidence="6" id="KW-1185">Reference proteome</keyword>
<name>A0A834YC82_TETSI</name>
<evidence type="ECO:0000313" key="5">
    <source>
        <dbReference type="EMBL" id="KAF8379553.1"/>
    </source>
</evidence>
<dbReference type="AlphaFoldDB" id="A0A834YC82"/>
<dbReference type="Proteomes" id="UP000655225">
    <property type="component" value="Unassembled WGS sequence"/>
</dbReference>
<evidence type="ECO:0000313" key="6">
    <source>
        <dbReference type="Proteomes" id="UP000655225"/>
    </source>
</evidence>
<dbReference type="OMA" id="TEQCHLA"/>
<dbReference type="EMBL" id="JABCRI010000022">
    <property type="protein sequence ID" value="KAF8379553.1"/>
    <property type="molecule type" value="Genomic_DNA"/>
</dbReference>
<gene>
    <name evidence="5" type="ORF">HHK36_028993</name>
</gene>
<evidence type="ECO:0000256" key="1">
    <source>
        <dbReference type="ARBA" id="ARBA00004123"/>
    </source>
</evidence>
<protein>
    <recommendedName>
        <fullName evidence="4">CCT domain-containing protein</fullName>
    </recommendedName>
</protein>
<dbReference type="PANTHER" id="PTHR31319:SF103">
    <property type="entry name" value="CCT MOTIF FAMILY PROTEIN"/>
    <property type="match status" value="1"/>
</dbReference>
<organism evidence="5 6">
    <name type="scientific">Tetracentron sinense</name>
    <name type="common">Spur-leaf</name>
    <dbReference type="NCBI Taxonomy" id="13715"/>
    <lineage>
        <taxon>Eukaryota</taxon>
        <taxon>Viridiplantae</taxon>
        <taxon>Streptophyta</taxon>
        <taxon>Embryophyta</taxon>
        <taxon>Tracheophyta</taxon>
        <taxon>Spermatophyta</taxon>
        <taxon>Magnoliopsida</taxon>
        <taxon>Trochodendrales</taxon>
        <taxon>Trochodendraceae</taxon>
        <taxon>Tetracentron</taxon>
    </lineage>
</organism>
<evidence type="ECO:0000256" key="2">
    <source>
        <dbReference type="ARBA" id="ARBA00023242"/>
    </source>
</evidence>
<accession>A0A834YC82</accession>
<dbReference type="GO" id="GO:0005634">
    <property type="term" value="C:nucleus"/>
    <property type="evidence" value="ECO:0007669"/>
    <property type="project" value="UniProtKB-SubCell"/>
</dbReference>
<comment type="subcellular location">
    <subcellularLocation>
        <location evidence="1 3">Nucleus</location>
    </subcellularLocation>
</comment>
<dbReference type="Pfam" id="PF06203">
    <property type="entry name" value="CCT"/>
    <property type="match status" value="1"/>
</dbReference>